<accession>A0A4Y2QJH0</accession>
<name>A0A4Y2QJH0_ARAVE</name>
<evidence type="ECO:0000313" key="1">
    <source>
        <dbReference type="EMBL" id="GBN63425.1"/>
    </source>
</evidence>
<dbReference type="Proteomes" id="UP000499080">
    <property type="component" value="Unassembled WGS sequence"/>
</dbReference>
<dbReference type="EMBL" id="BGPR01014038">
    <property type="protein sequence ID" value="GBN63425.1"/>
    <property type="molecule type" value="Genomic_DNA"/>
</dbReference>
<sequence length="81" mass="9790">MQVVNCGLQDEKITCSRPFAVENLLCLRDWWTKNLKLSEFKKDCFIHLDFTDYVPQETIQRLYFNKPDELSFLYVYFIAEK</sequence>
<proteinExistence type="predicted"/>
<reference evidence="1 2" key="1">
    <citation type="journal article" date="2019" name="Sci. Rep.">
        <title>Orb-weaving spider Araneus ventricosus genome elucidates the spidroin gene catalogue.</title>
        <authorList>
            <person name="Kono N."/>
            <person name="Nakamura H."/>
            <person name="Ohtoshi R."/>
            <person name="Moran D.A.P."/>
            <person name="Shinohara A."/>
            <person name="Yoshida Y."/>
            <person name="Fujiwara M."/>
            <person name="Mori M."/>
            <person name="Tomita M."/>
            <person name="Arakawa K."/>
        </authorList>
    </citation>
    <scope>NUCLEOTIDE SEQUENCE [LARGE SCALE GENOMIC DNA]</scope>
</reference>
<comment type="caution">
    <text evidence="1">The sequence shown here is derived from an EMBL/GenBank/DDBJ whole genome shotgun (WGS) entry which is preliminary data.</text>
</comment>
<evidence type="ECO:0000313" key="2">
    <source>
        <dbReference type="Proteomes" id="UP000499080"/>
    </source>
</evidence>
<organism evidence="1 2">
    <name type="scientific">Araneus ventricosus</name>
    <name type="common">Orbweaver spider</name>
    <name type="synonym">Epeira ventricosa</name>
    <dbReference type="NCBI Taxonomy" id="182803"/>
    <lineage>
        <taxon>Eukaryota</taxon>
        <taxon>Metazoa</taxon>
        <taxon>Ecdysozoa</taxon>
        <taxon>Arthropoda</taxon>
        <taxon>Chelicerata</taxon>
        <taxon>Arachnida</taxon>
        <taxon>Araneae</taxon>
        <taxon>Araneomorphae</taxon>
        <taxon>Entelegynae</taxon>
        <taxon>Araneoidea</taxon>
        <taxon>Araneidae</taxon>
        <taxon>Araneus</taxon>
    </lineage>
</organism>
<keyword evidence="2" id="KW-1185">Reference proteome</keyword>
<gene>
    <name evidence="1" type="ORF">AVEN_146575_1</name>
</gene>
<protein>
    <submittedName>
        <fullName evidence="1">Uncharacterized protein</fullName>
    </submittedName>
</protein>
<dbReference type="AlphaFoldDB" id="A0A4Y2QJH0"/>